<keyword evidence="3" id="KW-0805">Transcription regulation</keyword>
<evidence type="ECO:0000256" key="3">
    <source>
        <dbReference type="ARBA" id="ARBA00023015"/>
    </source>
</evidence>
<dbReference type="PANTHER" id="PTHR48111:SF1">
    <property type="entry name" value="TWO-COMPONENT RESPONSE REGULATOR ORR33"/>
    <property type="match status" value="1"/>
</dbReference>
<feature type="domain" description="Response regulatory" evidence="6">
    <location>
        <begin position="4"/>
        <end position="128"/>
    </location>
</feature>
<dbReference type="GO" id="GO:0005829">
    <property type="term" value="C:cytosol"/>
    <property type="evidence" value="ECO:0007669"/>
    <property type="project" value="TreeGrafter"/>
</dbReference>
<proteinExistence type="predicted"/>
<dbReference type="GO" id="GO:0032993">
    <property type="term" value="C:protein-DNA complex"/>
    <property type="evidence" value="ECO:0007669"/>
    <property type="project" value="TreeGrafter"/>
</dbReference>
<name>A0A128A383_9ARCH</name>
<dbReference type="EMBL" id="LN890280">
    <property type="protein sequence ID" value="CUR51777.1"/>
    <property type="molecule type" value="Genomic_DNA"/>
</dbReference>
<dbReference type="SMART" id="SM00448">
    <property type="entry name" value="REC"/>
    <property type="match status" value="1"/>
</dbReference>
<dbReference type="InterPro" id="IPR039420">
    <property type="entry name" value="WalR-like"/>
</dbReference>
<evidence type="ECO:0000256" key="4">
    <source>
        <dbReference type="ARBA" id="ARBA00023125"/>
    </source>
</evidence>
<dbReference type="InterPro" id="IPR001789">
    <property type="entry name" value="Sig_transdc_resp-reg_receiver"/>
</dbReference>
<dbReference type="GO" id="GO:0000976">
    <property type="term" value="F:transcription cis-regulatory region binding"/>
    <property type="evidence" value="ECO:0007669"/>
    <property type="project" value="TreeGrafter"/>
</dbReference>
<accession>A0A128A383</accession>
<dbReference type="AlphaFoldDB" id="A0A128A383"/>
<protein>
    <submittedName>
        <fullName evidence="7">CheY-like receiver</fullName>
    </submittedName>
</protein>
<dbReference type="PROSITE" id="PS50110">
    <property type="entry name" value="RESPONSE_REGULATORY"/>
    <property type="match status" value="1"/>
</dbReference>
<dbReference type="GO" id="GO:0006355">
    <property type="term" value="P:regulation of DNA-templated transcription"/>
    <property type="evidence" value="ECO:0007669"/>
    <property type="project" value="TreeGrafter"/>
</dbReference>
<evidence type="ECO:0000259" key="6">
    <source>
        <dbReference type="PROSITE" id="PS50110"/>
    </source>
</evidence>
<evidence type="ECO:0000256" key="5">
    <source>
        <dbReference type="ARBA" id="ARBA00023163"/>
    </source>
</evidence>
<keyword evidence="1" id="KW-0597">Phosphoprotein</keyword>
<gene>
    <name evidence="7" type="ORF">NDEV_1012</name>
</gene>
<dbReference type="KEGG" id="ndv:NDEV_1012"/>
<keyword evidence="5" id="KW-0804">Transcription</keyword>
<evidence type="ECO:0000313" key="7">
    <source>
        <dbReference type="EMBL" id="CUR51777.1"/>
    </source>
</evidence>
<evidence type="ECO:0000256" key="1">
    <source>
        <dbReference type="ARBA" id="ARBA00022553"/>
    </source>
</evidence>
<evidence type="ECO:0000313" key="8">
    <source>
        <dbReference type="Proteomes" id="UP000196239"/>
    </source>
</evidence>
<keyword evidence="4" id="KW-0238">DNA-binding</keyword>
<sequence length="159" mass="17951">MTLRILVAEDYKDLADSYKMALEERGHEVIITKDGIECQRVYKQYTKLPDGQIKPHFDLVILDQNMPGMNGIETAKEIQKVNSKQKIIFITGYGNEVIQKLKQLTNNASVMNKPFTVEALIAEVEGWPVSKLREMLKKGFKEWDGHTGTSVPVGPSRTG</sequence>
<dbReference type="PANTHER" id="PTHR48111">
    <property type="entry name" value="REGULATOR OF RPOS"/>
    <property type="match status" value="1"/>
</dbReference>
<dbReference type="Pfam" id="PF00072">
    <property type="entry name" value="Response_reg"/>
    <property type="match status" value="1"/>
</dbReference>
<organism evidence="7 8">
    <name type="scientific">Nitrosotalea devaniterrae</name>
    <dbReference type="NCBI Taxonomy" id="1078905"/>
    <lineage>
        <taxon>Archaea</taxon>
        <taxon>Nitrososphaerota</taxon>
        <taxon>Nitrososphaeria</taxon>
        <taxon>Nitrosotaleales</taxon>
        <taxon>Nitrosotaleaceae</taxon>
        <taxon>Nitrosotalea</taxon>
    </lineage>
</organism>
<keyword evidence="2" id="KW-0902">Two-component regulatory system</keyword>
<dbReference type="InterPro" id="IPR011006">
    <property type="entry name" value="CheY-like_superfamily"/>
</dbReference>
<dbReference type="Proteomes" id="UP000196239">
    <property type="component" value="Chromosome 1"/>
</dbReference>
<dbReference type="Gene3D" id="3.40.50.2300">
    <property type="match status" value="1"/>
</dbReference>
<evidence type="ECO:0000256" key="2">
    <source>
        <dbReference type="ARBA" id="ARBA00023012"/>
    </source>
</evidence>
<dbReference type="GO" id="GO:0000156">
    <property type="term" value="F:phosphorelay response regulator activity"/>
    <property type="evidence" value="ECO:0007669"/>
    <property type="project" value="TreeGrafter"/>
</dbReference>
<reference evidence="8" key="1">
    <citation type="submission" date="2015-10" db="EMBL/GenBank/DDBJ databases">
        <authorList>
            <person name="Lehtovirta-Morley L.E."/>
            <person name="Vieille C."/>
        </authorList>
    </citation>
    <scope>NUCLEOTIDE SEQUENCE [LARGE SCALE GENOMIC DNA]</scope>
</reference>
<dbReference type="CDD" id="cd00156">
    <property type="entry name" value="REC"/>
    <property type="match status" value="1"/>
</dbReference>
<keyword evidence="8" id="KW-1185">Reference proteome</keyword>
<dbReference type="SUPFAM" id="SSF52172">
    <property type="entry name" value="CheY-like"/>
    <property type="match status" value="1"/>
</dbReference>